<protein>
    <recommendedName>
        <fullName evidence="4">Divalent cation transporter</fullName>
    </recommendedName>
</protein>
<comment type="caution">
    <text evidence="2">The sequence shown here is derived from an EMBL/GenBank/DDBJ whole genome shotgun (WGS) entry which is preliminary data.</text>
</comment>
<keyword evidence="3" id="KW-1185">Reference proteome</keyword>
<evidence type="ECO:0000313" key="2">
    <source>
        <dbReference type="EMBL" id="MDQ8195473.1"/>
    </source>
</evidence>
<feature type="transmembrane region" description="Helical" evidence="1">
    <location>
        <begin position="69"/>
        <end position="93"/>
    </location>
</feature>
<evidence type="ECO:0000256" key="1">
    <source>
        <dbReference type="SAM" id="Phobius"/>
    </source>
</evidence>
<organism evidence="2 3">
    <name type="scientific">Thalassobacterium sedimentorum</name>
    <dbReference type="NCBI Taxonomy" id="3041258"/>
    <lineage>
        <taxon>Bacteria</taxon>
        <taxon>Pseudomonadati</taxon>
        <taxon>Verrucomicrobiota</taxon>
        <taxon>Opitutia</taxon>
        <taxon>Puniceicoccales</taxon>
        <taxon>Coraliomargaritaceae</taxon>
        <taxon>Thalassobacterium</taxon>
    </lineage>
</organism>
<evidence type="ECO:0008006" key="4">
    <source>
        <dbReference type="Google" id="ProtNLM"/>
    </source>
</evidence>
<keyword evidence="1" id="KW-1133">Transmembrane helix</keyword>
<name>A0ABU1APE3_9BACT</name>
<proteinExistence type="predicted"/>
<feature type="transmembrane region" description="Helical" evidence="1">
    <location>
        <begin position="6"/>
        <end position="30"/>
    </location>
</feature>
<feature type="transmembrane region" description="Helical" evidence="1">
    <location>
        <begin position="219"/>
        <end position="239"/>
    </location>
</feature>
<feature type="transmembrane region" description="Helical" evidence="1">
    <location>
        <begin position="189"/>
        <end position="207"/>
    </location>
</feature>
<dbReference type="Proteomes" id="UP001243717">
    <property type="component" value="Unassembled WGS sequence"/>
</dbReference>
<accession>A0ABU1APE3</accession>
<keyword evidence="1" id="KW-0472">Membrane</keyword>
<feature type="transmembrane region" description="Helical" evidence="1">
    <location>
        <begin position="114"/>
        <end position="140"/>
    </location>
</feature>
<feature type="transmembrane region" description="Helical" evidence="1">
    <location>
        <begin position="42"/>
        <end position="63"/>
    </location>
</feature>
<feature type="transmembrane region" description="Helical" evidence="1">
    <location>
        <begin position="160"/>
        <end position="182"/>
    </location>
</feature>
<reference evidence="2 3" key="1">
    <citation type="submission" date="2023-04" db="EMBL/GenBank/DDBJ databases">
        <title>A novel bacteria isolated from coastal sediment.</title>
        <authorList>
            <person name="Liu X.-J."/>
            <person name="Du Z.-J."/>
        </authorList>
    </citation>
    <scope>NUCLEOTIDE SEQUENCE [LARGE SCALE GENOMIC DNA]</scope>
    <source>
        <strain evidence="2 3">SDUM461004</strain>
    </source>
</reference>
<keyword evidence="1" id="KW-0812">Transmembrane</keyword>
<evidence type="ECO:0000313" key="3">
    <source>
        <dbReference type="Proteomes" id="UP001243717"/>
    </source>
</evidence>
<gene>
    <name evidence="2" type="ORF">QEH59_13645</name>
</gene>
<dbReference type="EMBL" id="JARXIC010000024">
    <property type="protein sequence ID" value="MDQ8195473.1"/>
    <property type="molecule type" value="Genomic_DNA"/>
</dbReference>
<sequence>MGTIEPLITILLLGLLAGAAIPVGGFLAKIESIHPAWLEAEFRHFVIAFGGGALLSAVALVLVPHGMAHLSVVAVASWFLAGSLAMMALDIYLERSQMSISNLVAMLSDFLPEAIALGATFGSGQGGGLLLAFLIAMQNLPEGFNAYREMMSQGKLTSRAVLGSFIVLSLLGPLCAGGGYLLLRTHTDVVAALAVFAAGAILYIVFGDIAPQAKLERRWAPPLGAVGGFLLGVVGQMLLM</sequence>